<dbReference type="InterPro" id="IPR015943">
    <property type="entry name" value="WD40/YVTN_repeat-like_dom_sf"/>
</dbReference>
<dbReference type="OrthoDB" id="5762at2759"/>
<dbReference type="GeneID" id="17090182"/>
<protein>
    <submittedName>
        <fullName evidence="7">Transducin family protein / WD-40 repeat family protein isoform 1</fullName>
    </submittedName>
    <submittedName>
        <fullName evidence="6">Transducin family protein / WD-40 repeat family protein isoform 2</fullName>
    </submittedName>
</protein>
<reference evidence="8" key="1">
    <citation type="journal article" date="2013" name="Science">
        <title>Gene transfer from bacteria and archaea facilitated evolution of an extremophilic eukaryote.</title>
        <authorList>
            <person name="Schonknecht G."/>
            <person name="Chen W.H."/>
            <person name="Ternes C.M."/>
            <person name="Barbier G.G."/>
            <person name="Shrestha R.P."/>
            <person name="Stanke M."/>
            <person name="Brautigam A."/>
            <person name="Baker B.J."/>
            <person name="Banfield J.F."/>
            <person name="Garavito R.M."/>
            <person name="Carr K."/>
            <person name="Wilkerson C."/>
            <person name="Rensing S.A."/>
            <person name="Gagneul D."/>
            <person name="Dickenson N.E."/>
            <person name="Oesterhelt C."/>
            <person name="Lercher M.J."/>
            <person name="Weber A.P."/>
        </authorList>
    </citation>
    <scope>NUCLEOTIDE SEQUENCE [LARGE SCALE GENOMIC DNA]</scope>
    <source>
        <strain evidence="8">074W</strain>
    </source>
</reference>
<dbReference type="KEGG" id="gsl:Gasu_12180"/>
<dbReference type="GO" id="GO:0005829">
    <property type="term" value="C:cytosol"/>
    <property type="evidence" value="ECO:0007669"/>
    <property type="project" value="TreeGrafter"/>
</dbReference>
<dbReference type="GO" id="GO:0005634">
    <property type="term" value="C:nucleus"/>
    <property type="evidence" value="ECO:0007669"/>
    <property type="project" value="UniProtKB-SubCell"/>
</dbReference>
<dbReference type="InterPro" id="IPR036322">
    <property type="entry name" value="WD40_repeat_dom_sf"/>
</dbReference>
<comment type="subcellular location">
    <subcellularLocation>
        <location evidence="1">Nucleus</location>
    </subcellularLocation>
</comment>
<dbReference type="GO" id="GO:0036265">
    <property type="term" value="P:RNA (guanine-N7)-methylation"/>
    <property type="evidence" value="ECO:0007669"/>
    <property type="project" value="InterPro"/>
</dbReference>
<dbReference type="PANTHER" id="PTHR16288:SF0">
    <property type="entry name" value="TRNA (GUANINE-N(7)-)-METHYLTRANSFERASE NON-CATALYTIC SUBUNIT WDR4"/>
    <property type="match status" value="1"/>
</dbReference>
<keyword evidence="8" id="KW-1185">Reference proteome</keyword>
<accession>M2Y6R3</accession>
<keyword evidence="2" id="KW-0853">WD repeat</keyword>
<sequence>MSKETGNICVSLIESHKTLPLLVLVTNLGLLVFEVSSSKLSWVSKDVRLMEQVVCVAFSQQTTPLRLAVVTNDKWLLVFESQDGGSGDSWKLQLTKSFRKRPSCLVFSNERNPKVLVADKSGLVHTVSLSEETQSSSLVEPNAEEDSLSNDEDDWLGHYATIVAMNVSMNGEYVITGDRDNKIRISNYPNTYHIHSFCLSDPHFFVTRIWTCTLEREWLFSVHHNGEMKIWDWNGKLKLRHIHPTIGFLVDASAHVYDNHTVFVASIAYSCNYSLLWIVKYDSLGNKFQLKSEHKLNLPDVPCSVRFDTLGQLWFSFLKEDKGTHKFIINYGELLLNMENNSVSSTVENNNKRNIFQLDTHSIPMEGAVSSSMQVLKAKMLWNRPEMLHDMRKKEYVLDWKGKKRRTNYNL</sequence>
<dbReference type="GO" id="GO:0006400">
    <property type="term" value="P:tRNA modification"/>
    <property type="evidence" value="ECO:0007669"/>
    <property type="project" value="TreeGrafter"/>
</dbReference>
<keyword evidence="4" id="KW-0677">Repeat</keyword>
<dbReference type="Gene3D" id="2.130.10.10">
    <property type="entry name" value="YVTN repeat-like/Quinoprotein amine dehydrogenase"/>
    <property type="match status" value="1"/>
</dbReference>
<evidence type="ECO:0000256" key="4">
    <source>
        <dbReference type="ARBA" id="ARBA00022737"/>
    </source>
</evidence>
<evidence type="ECO:0000256" key="2">
    <source>
        <dbReference type="ARBA" id="ARBA00022574"/>
    </source>
</evidence>
<gene>
    <name evidence="6" type="ORF">Gasu_12180</name>
</gene>
<dbReference type="eggNOG" id="KOG3914">
    <property type="taxonomic scope" value="Eukaryota"/>
</dbReference>
<evidence type="ECO:0000313" key="7">
    <source>
        <dbReference type="EMBL" id="EME31545.1"/>
    </source>
</evidence>
<evidence type="ECO:0000256" key="3">
    <source>
        <dbReference type="ARBA" id="ARBA00022694"/>
    </source>
</evidence>
<evidence type="ECO:0000313" key="8">
    <source>
        <dbReference type="Proteomes" id="UP000030680"/>
    </source>
</evidence>
<dbReference type="AlphaFoldDB" id="M2Y6R3"/>
<evidence type="ECO:0000256" key="1">
    <source>
        <dbReference type="ARBA" id="ARBA00004123"/>
    </source>
</evidence>
<dbReference type="EMBL" id="KB454491">
    <property type="protein sequence ID" value="EME31545.1"/>
    <property type="molecule type" value="Genomic_DNA"/>
</dbReference>
<keyword evidence="3" id="KW-0819">tRNA processing</keyword>
<dbReference type="InterPro" id="IPR028884">
    <property type="entry name" value="Trm82"/>
</dbReference>
<organism evidence="6 8">
    <name type="scientific">Galdieria sulphuraria</name>
    <name type="common">Red alga</name>
    <dbReference type="NCBI Taxonomy" id="130081"/>
    <lineage>
        <taxon>Eukaryota</taxon>
        <taxon>Rhodophyta</taxon>
        <taxon>Bangiophyceae</taxon>
        <taxon>Galdieriales</taxon>
        <taxon>Galdieriaceae</taxon>
        <taxon>Galdieria</taxon>
    </lineage>
</organism>
<proteinExistence type="predicted"/>
<dbReference type="RefSeq" id="XP_005708065.1">
    <property type="nucleotide sequence ID" value="XM_005708008.1"/>
</dbReference>
<dbReference type="Gramene" id="EME31544">
    <property type="protein sequence ID" value="EME31544"/>
    <property type="gene ID" value="Gasu_12180"/>
</dbReference>
<evidence type="ECO:0000313" key="6">
    <source>
        <dbReference type="EMBL" id="EME31544.1"/>
    </source>
</evidence>
<dbReference type="GO" id="GO:0043527">
    <property type="term" value="C:tRNA methyltransferase complex"/>
    <property type="evidence" value="ECO:0007669"/>
    <property type="project" value="TreeGrafter"/>
</dbReference>
<dbReference type="SUPFAM" id="SSF50978">
    <property type="entry name" value="WD40 repeat-like"/>
    <property type="match status" value="1"/>
</dbReference>
<evidence type="ECO:0000256" key="5">
    <source>
        <dbReference type="ARBA" id="ARBA00023242"/>
    </source>
</evidence>
<dbReference type="RefSeq" id="XP_005708064.1">
    <property type="nucleotide sequence ID" value="XM_005708007.1"/>
</dbReference>
<keyword evidence="5" id="KW-0539">Nucleus</keyword>
<dbReference type="EMBL" id="KB454491">
    <property type="protein sequence ID" value="EME31544.1"/>
    <property type="molecule type" value="Genomic_DNA"/>
</dbReference>
<name>M2Y6R3_GALSU</name>
<dbReference type="Gramene" id="EME31545">
    <property type="protein sequence ID" value="EME31545"/>
    <property type="gene ID" value="Gasu_12180"/>
</dbReference>
<dbReference type="PANTHER" id="PTHR16288">
    <property type="entry name" value="WD40 REPEAT PROTEIN 4"/>
    <property type="match status" value="1"/>
</dbReference>
<reference evidence="6" key="2">
    <citation type="journal article" date="2013" name="Science">
        <title>Gene Transfer from Bacteria and Archaea Facilitated Evolution of an Extremophilic Eukaryote.</title>
        <authorList>
            <person name="Schoenknecht G."/>
            <person name="Chen W.-H."/>
            <person name="Ternes C.M."/>
            <person name="Barbier G.G."/>
            <person name="Shrestha R.P."/>
            <person name="Stanke M."/>
            <person name="Brautigam A."/>
            <person name="Baker B.J."/>
            <person name="Banfield J.F."/>
            <person name="Garavito R.M."/>
            <person name="Carr K."/>
            <person name="Wilkerson C."/>
            <person name="Rensing S.A."/>
            <person name="Gagneul D."/>
            <person name="Dickenson N.E."/>
            <person name="Oesterhelt C."/>
            <person name="Lercher M.J."/>
            <person name="Weber A.P.M."/>
        </authorList>
    </citation>
    <scope>NUCLEOTIDE SEQUENCE</scope>
    <source>
        <strain evidence="6">074W</strain>
    </source>
</reference>
<dbReference type="STRING" id="130081.M2Y6R3"/>
<dbReference type="Proteomes" id="UP000030680">
    <property type="component" value="Unassembled WGS sequence"/>
</dbReference>